<comment type="subcellular location">
    <subcellularLocation>
        <location evidence="1">Membrane</location>
        <topology evidence="1">Multi-pass membrane protein</topology>
    </subcellularLocation>
</comment>
<evidence type="ECO:0000256" key="2">
    <source>
        <dbReference type="ARBA" id="ARBA00022692"/>
    </source>
</evidence>
<evidence type="ECO:0000256" key="1">
    <source>
        <dbReference type="ARBA" id="ARBA00004141"/>
    </source>
</evidence>
<gene>
    <name evidence="9" type="ORF">HFQ381_LOCUS25806</name>
    <name evidence="8" type="ORF">UJA718_LOCUS23008</name>
</gene>
<dbReference type="EMBL" id="CAJOBP010004890">
    <property type="protein sequence ID" value="CAF4454202.1"/>
    <property type="molecule type" value="Genomic_DNA"/>
</dbReference>
<dbReference type="GO" id="GO:0099604">
    <property type="term" value="F:ligand-gated calcium channel activity"/>
    <property type="evidence" value="ECO:0007669"/>
    <property type="project" value="TreeGrafter"/>
</dbReference>
<dbReference type="Pfam" id="PF00520">
    <property type="entry name" value="Ion_trans"/>
    <property type="match status" value="1"/>
</dbReference>
<evidence type="ECO:0000313" key="10">
    <source>
        <dbReference type="Proteomes" id="UP000663873"/>
    </source>
</evidence>
<keyword evidence="10" id="KW-1185">Reference proteome</keyword>
<feature type="transmembrane region" description="Helical" evidence="6">
    <location>
        <begin position="316"/>
        <end position="345"/>
    </location>
</feature>
<dbReference type="AlphaFoldDB" id="A0A820SK56"/>
<feature type="region of interest" description="Disordered" evidence="5">
    <location>
        <begin position="571"/>
        <end position="609"/>
    </location>
</feature>
<dbReference type="GO" id="GO:0005886">
    <property type="term" value="C:plasma membrane"/>
    <property type="evidence" value="ECO:0007669"/>
    <property type="project" value="TreeGrafter"/>
</dbReference>
<evidence type="ECO:0000256" key="3">
    <source>
        <dbReference type="ARBA" id="ARBA00022989"/>
    </source>
</evidence>
<reference evidence="8" key="1">
    <citation type="submission" date="2021-02" db="EMBL/GenBank/DDBJ databases">
        <authorList>
            <person name="Nowell W R."/>
        </authorList>
    </citation>
    <scope>NUCLEOTIDE SEQUENCE</scope>
</reference>
<dbReference type="EMBL" id="CAJOBO010002962">
    <property type="protein sequence ID" value="CAF4475689.1"/>
    <property type="molecule type" value="Genomic_DNA"/>
</dbReference>
<evidence type="ECO:0000256" key="4">
    <source>
        <dbReference type="ARBA" id="ARBA00023136"/>
    </source>
</evidence>
<sequence>MATITFGLPWLQQQESDDVTSGLINDVTIEEPRPANFKPVGCFEKTMTLVKTYCGDIIKFISAPYIKYLYSFYCHVAFLLLFTYALLCNFFPLYDIPFDSCGASHELENVADLENVTKTQSNHNNETKINTTVPYGFQKHGHPSIEEYILFVWVSTLLLEELRQLFSGEAPSIYKKISIYLSPFWNKLDALAILLFYVGCVLRFCPPAECFCAARIVLSFDLTLWFIRSLDIFAAIRRLGPKLVMIGEMVNDLKSFMLMLTVFILGFGVCFHSLLYGTKVLSWHILRDIINLAYWQMFGELSSLQLFDKNYHANGYALFFLLVVYMAIVSVLLVNLLIAMLSYIFDRLHTNTDEIWKFQRYELIREYLSRPSLPPPLILLSHVWRLVLYTLLKCYRSECFKKIYDQHRKRTTYRITCSEKFASVIEKAEDALVDDTYYNYSKPREPLSEEHEIDEESTHSSQEVVLKKIQVLESQVQVIRDQVKATRDEVRFLISMLYHIETYSFQQNQILNYLDCIMEGIKNMSGVYVRMPKRRHVEVDDRSRCLRPIELNERKALCKQIGDETLHHDYYTREKGGQNPLSDVADVSTTVHSNERASTASQGRVHLGT</sequence>
<feature type="transmembrane region" description="Helical" evidence="6">
    <location>
        <begin position="256"/>
        <end position="277"/>
    </location>
</feature>
<keyword evidence="4 6" id="KW-0472">Membrane</keyword>
<evidence type="ECO:0000259" key="7">
    <source>
        <dbReference type="Pfam" id="PF00520"/>
    </source>
</evidence>
<feature type="compositionally biased region" description="Polar residues" evidence="5">
    <location>
        <begin position="587"/>
        <end position="602"/>
    </location>
</feature>
<evidence type="ECO:0000313" key="9">
    <source>
        <dbReference type="EMBL" id="CAF4475689.1"/>
    </source>
</evidence>
<protein>
    <recommendedName>
        <fullName evidence="7">Ion transport domain-containing protein</fullName>
    </recommendedName>
</protein>
<dbReference type="InterPro" id="IPR005821">
    <property type="entry name" value="Ion_trans_dom"/>
</dbReference>
<organism evidence="8 10">
    <name type="scientific">Rotaria socialis</name>
    <dbReference type="NCBI Taxonomy" id="392032"/>
    <lineage>
        <taxon>Eukaryota</taxon>
        <taxon>Metazoa</taxon>
        <taxon>Spiralia</taxon>
        <taxon>Gnathifera</taxon>
        <taxon>Rotifera</taxon>
        <taxon>Eurotatoria</taxon>
        <taxon>Bdelloidea</taxon>
        <taxon>Philodinida</taxon>
        <taxon>Philodinidae</taxon>
        <taxon>Rotaria</taxon>
    </lineage>
</organism>
<evidence type="ECO:0000313" key="8">
    <source>
        <dbReference type="EMBL" id="CAF4454202.1"/>
    </source>
</evidence>
<proteinExistence type="predicted"/>
<evidence type="ECO:0000256" key="6">
    <source>
        <dbReference type="SAM" id="Phobius"/>
    </source>
</evidence>
<evidence type="ECO:0000256" key="5">
    <source>
        <dbReference type="SAM" id="MobiDB-lite"/>
    </source>
</evidence>
<dbReference type="InterPro" id="IPR050927">
    <property type="entry name" value="TRPM"/>
</dbReference>
<feature type="transmembrane region" description="Helical" evidence="6">
    <location>
        <begin position="68"/>
        <end position="87"/>
    </location>
</feature>
<dbReference type="Proteomes" id="UP000663873">
    <property type="component" value="Unassembled WGS sequence"/>
</dbReference>
<feature type="transmembrane region" description="Helical" evidence="6">
    <location>
        <begin position="216"/>
        <end position="236"/>
    </location>
</feature>
<accession>A0A820SK56</accession>
<feature type="transmembrane region" description="Helical" evidence="6">
    <location>
        <begin position="184"/>
        <end position="204"/>
    </location>
</feature>
<dbReference type="PANTHER" id="PTHR13800:SF12">
    <property type="entry name" value="TRANSIENT RECEPTOR POTENTIAL CATION CHANNEL SUBFAMILY M MEMBER-LIKE 2"/>
    <property type="match status" value="1"/>
</dbReference>
<dbReference type="PANTHER" id="PTHR13800">
    <property type="entry name" value="TRANSIENT RECEPTOR POTENTIAL CATION CHANNEL, SUBFAMILY M, MEMBER 6"/>
    <property type="match status" value="1"/>
</dbReference>
<comment type="caution">
    <text evidence="8">The sequence shown here is derived from an EMBL/GenBank/DDBJ whole genome shotgun (WGS) entry which is preliminary data.</text>
</comment>
<keyword evidence="2 6" id="KW-0812">Transmembrane</keyword>
<dbReference type="Proteomes" id="UP000663851">
    <property type="component" value="Unassembled WGS sequence"/>
</dbReference>
<name>A0A820SK56_9BILA</name>
<feature type="domain" description="Ion transport" evidence="7">
    <location>
        <begin position="138"/>
        <end position="351"/>
    </location>
</feature>
<keyword evidence="3 6" id="KW-1133">Transmembrane helix</keyword>